<dbReference type="InterPro" id="IPR015854">
    <property type="entry name" value="ABC_transpr_LolD-like"/>
</dbReference>
<keyword evidence="2 4" id="KW-0067">ATP-binding</keyword>
<reference evidence="4 5" key="1">
    <citation type="journal article" date="2019" name="Nat. Microbiol.">
        <title>Mediterranean grassland soil C-N compound turnover is dependent on rainfall and depth, and is mediated by genomically divergent microorganisms.</title>
        <authorList>
            <person name="Diamond S."/>
            <person name="Andeer P.F."/>
            <person name="Li Z."/>
            <person name="Crits-Christoph A."/>
            <person name="Burstein D."/>
            <person name="Anantharaman K."/>
            <person name="Lane K.R."/>
            <person name="Thomas B.C."/>
            <person name="Pan C."/>
            <person name="Northen T.R."/>
            <person name="Banfield J.F."/>
        </authorList>
    </citation>
    <scope>NUCLEOTIDE SEQUENCE [LARGE SCALE GENOMIC DNA]</scope>
    <source>
        <strain evidence="4">WS_10</strain>
    </source>
</reference>
<dbReference type="Proteomes" id="UP000319836">
    <property type="component" value="Unassembled WGS sequence"/>
</dbReference>
<dbReference type="InterPro" id="IPR003593">
    <property type="entry name" value="AAA+_ATPase"/>
</dbReference>
<dbReference type="GO" id="GO:0016887">
    <property type="term" value="F:ATP hydrolysis activity"/>
    <property type="evidence" value="ECO:0007669"/>
    <property type="project" value="InterPro"/>
</dbReference>
<gene>
    <name evidence="4" type="ORF">E6K80_12980</name>
</gene>
<dbReference type="SUPFAM" id="SSF52540">
    <property type="entry name" value="P-loop containing nucleoside triphosphate hydrolases"/>
    <property type="match status" value="1"/>
</dbReference>
<accession>A0A538TZI2</accession>
<dbReference type="SMART" id="SM00382">
    <property type="entry name" value="AAA"/>
    <property type="match status" value="1"/>
</dbReference>
<proteinExistence type="predicted"/>
<dbReference type="GO" id="GO:0005524">
    <property type="term" value="F:ATP binding"/>
    <property type="evidence" value="ECO:0007669"/>
    <property type="project" value="UniProtKB-KW"/>
</dbReference>
<dbReference type="GO" id="GO:0022857">
    <property type="term" value="F:transmembrane transporter activity"/>
    <property type="evidence" value="ECO:0007669"/>
    <property type="project" value="TreeGrafter"/>
</dbReference>
<protein>
    <submittedName>
        <fullName evidence="4">ATP-binding cassette domain-containing protein</fullName>
    </submittedName>
</protein>
<dbReference type="PROSITE" id="PS00211">
    <property type="entry name" value="ABC_TRANSPORTER_1"/>
    <property type="match status" value="1"/>
</dbReference>
<comment type="caution">
    <text evidence="4">The sequence shown here is derived from an EMBL/GenBank/DDBJ whole genome shotgun (WGS) entry which is preliminary data.</text>
</comment>
<name>A0A538TZI2_UNCEI</name>
<dbReference type="InterPro" id="IPR027417">
    <property type="entry name" value="P-loop_NTPase"/>
</dbReference>
<dbReference type="AlphaFoldDB" id="A0A538TZI2"/>
<dbReference type="GO" id="GO:0005886">
    <property type="term" value="C:plasma membrane"/>
    <property type="evidence" value="ECO:0007669"/>
    <property type="project" value="TreeGrafter"/>
</dbReference>
<feature type="domain" description="ABC transporter" evidence="3">
    <location>
        <begin position="2"/>
        <end position="234"/>
    </location>
</feature>
<organism evidence="4 5">
    <name type="scientific">Eiseniibacteriota bacterium</name>
    <dbReference type="NCBI Taxonomy" id="2212470"/>
    <lineage>
        <taxon>Bacteria</taxon>
        <taxon>Candidatus Eiseniibacteriota</taxon>
    </lineage>
</organism>
<dbReference type="InterPro" id="IPR017871">
    <property type="entry name" value="ABC_transporter-like_CS"/>
</dbReference>
<dbReference type="Gene3D" id="3.40.50.300">
    <property type="entry name" value="P-loop containing nucleotide triphosphate hydrolases"/>
    <property type="match status" value="1"/>
</dbReference>
<evidence type="ECO:0000259" key="3">
    <source>
        <dbReference type="PROSITE" id="PS50893"/>
    </source>
</evidence>
<dbReference type="InterPro" id="IPR003439">
    <property type="entry name" value="ABC_transporter-like_ATP-bd"/>
</dbReference>
<dbReference type="PANTHER" id="PTHR24220:SF470">
    <property type="entry name" value="CELL DIVISION ATP-BINDING PROTEIN FTSE"/>
    <property type="match status" value="1"/>
</dbReference>
<dbReference type="PROSITE" id="PS50893">
    <property type="entry name" value="ABC_TRANSPORTER_2"/>
    <property type="match status" value="1"/>
</dbReference>
<keyword evidence="1" id="KW-0547">Nucleotide-binding</keyword>
<evidence type="ECO:0000256" key="1">
    <source>
        <dbReference type="ARBA" id="ARBA00022741"/>
    </source>
</evidence>
<dbReference type="EMBL" id="VBPA01000346">
    <property type="protein sequence ID" value="TMQ69054.1"/>
    <property type="molecule type" value="Genomic_DNA"/>
</dbReference>
<dbReference type="Pfam" id="PF00005">
    <property type="entry name" value="ABC_tran"/>
    <property type="match status" value="1"/>
</dbReference>
<evidence type="ECO:0000313" key="5">
    <source>
        <dbReference type="Proteomes" id="UP000319836"/>
    </source>
</evidence>
<evidence type="ECO:0000313" key="4">
    <source>
        <dbReference type="EMBL" id="TMQ69054.1"/>
    </source>
</evidence>
<evidence type="ECO:0000256" key="2">
    <source>
        <dbReference type="ARBA" id="ARBA00022840"/>
    </source>
</evidence>
<sequence length="235" mass="25466">MITFEQVTKRHGERLALDSVSWHMDEGECVVFLGRSGAGKTSLLRLITHETRPTSGTVTVGTFRSGRVSRSQRALLRRTIGIIYEDFRLLSDRTVFENVALAVRIIGLFSNEDVAPRVLSALEEVGLEGKRDAFPGELSGGEKQRAAIARAIVNRPAVVLADEPTGALEKQSADEVLALLQRIHREGSAVLLVTTNPEVAHALGGRVILIEDGKITSGDTHMPRPTRIAAVAGED</sequence>
<dbReference type="PANTHER" id="PTHR24220">
    <property type="entry name" value="IMPORT ATP-BINDING PROTEIN"/>
    <property type="match status" value="1"/>
</dbReference>